<protein>
    <submittedName>
        <fullName evidence="4">Class A beta-lactamase-related serine hydrolase</fullName>
    </submittedName>
</protein>
<evidence type="ECO:0000259" key="3">
    <source>
        <dbReference type="Pfam" id="PF00144"/>
    </source>
</evidence>
<evidence type="ECO:0000256" key="2">
    <source>
        <dbReference type="ARBA" id="ARBA00023136"/>
    </source>
</evidence>
<organism evidence="4 5">
    <name type="scientific">Senegalia massiliensis</name>
    <dbReference type="NCBI Taxonomy" id="1720316"/>
    <lineage>
        <taxon>Bacteria</taxon>
        <taxon>Bacillati</taxon>
        <taxon>Bacillota</taxon>
        <taxon>Clostridia</taxon>
        <taxon>Eubacteriales</taxon>
        <taxon>Clostridiaceae</taxon>
        <taxon>Senegalia</taxon>
    </lineage>
</organism>
<dbReference type="OrthoDB" id="9797709at2"/>
<dbReference type="PANTHER" id="PTHR46825">
    <property type="entry name" value="D-ALANYL-D-ALANINE-CARBOXYPEPTIDASE/ENDOPEPTIDASE AMPH"/>
    <property type="match status" value="1"/>
</dbReference>
<evidence type="ECO:0000313" key="4">
    <source>
        <dbReference type="EMBL" id="NBI05400.1"/>
    </source>
</evidence>
<evidence type="ECO:0000313" key="5">
    <source>
        <dbReference type="Proteomes" id="UP000467132"/>
    </source>
</evidence>
<dbReference type="InterPro" id="IPR012338">
    <property type="entry name" value="Beta-lactam/transpept-like"/>
</dbReference>
<keyword evidence="5" id="KW-1185">Reference proteome</keyword>
<feature type="domain" description="Beta-lactamase-related" evidence="3">
    <location>
        <begin position="20"/>
        <end position="324"/>
    </location>
</feature>
<sequence>MFKEELVRLLNEKSNNNEFSGVVLIKKSDKEIFSGSYGYANRSWGIKNSIETRFRVGSISKMFTAVAIIQLIENEKLNFDTSVVKYLELDDTKIPEGVTIHNLLTHTSGIADYFDENGSDYEWEKLWSEKPIYSFKKLSDYIQLFAYDEPIYNVGEKFQYNGAGYILLGLIIEKASGVSYFDYVRKNIFSKLNMNDTDFISLDEVYDNVAEGYEPIEIEEDNMVLWKKNIYTATPVPASDGGATSTAYDLINFVQSLRTTKILGEDMTNKILMPHVLDEGSNGFRDYVWKYGYGNWFILDKDNNVIRGGHTGEEYGVSCRLYYYPFFNIDVVILGNQGWCAGSLGWDIHDMIIKSKL</sequence>
<comment type="caution">
    <text evidence="4">The sequence shown here is derived from an EMBL/GenBank/DDBJ whole genome shotgun (WGS) entry which is preliminary data.</text>
</comment>
<keyword evidence="4" id="KW-0378">Hydrolase</keyword>
<reference evidence="4 5" key="1">
    <citation type="submission" date="2018-08" db="EMBL/GenBank/DDBJ databases">
        <title>Murine metabolic-syndrome-specific gut microbial biobank.</title>
        <authorList>
            <person name="Liu C."/>
        </authorList>
    </citation>
    <scope>NUCLEOTIDE SEQUENCE [LARGE SCALE GENOMIC DNA]</scope>
    <source>
        <strain evidence="4 5">583</strain>
    </source>
</reference>
<dbReference type="InterPro" id="IPR050491">
    <property type="entry name" value="AmpC-like"/>
</dbReference>
<dbReference type="PANTHER" id="PTHR46825:SF11">
    <property type="entry name" value="PENICILLIN-BINDING PROTEIN 4"/>
    <property type="match status" value="1"/>
</dbReference>
<dbReference type="RefSeq" id="WP_160195910.1">
    <property type="nucleotide sequence ID" value="NZ_QXXA01000001.1"/>
</dbReference>
<evidence type="ECO:0000256" key="1">
    <source>
        <dbReference type="ARBA" id="ARBA00004370"/>
    </source>
</evidence>
<dbReference type="EMBL" id="QXXA01000001">
    <property type="protein sequence ID" value="NBI05400.1"/>
    <property type="molecule type" value="Genomic_DNA"/>
</dbReference>
<dbReference type="InterPro" id="IPR001466">
    <property type="entry name" value="Beta-lactam-related"/>
</dbReference>
<dbReference type="Gene3D" id="3.40.710.10">
    <property type="entry name" value="DD-peptidase/beta-lactamase superfamily"/>
    <property type="match status" value="1"/>
</dbReference>
<name>A0A845QTT5_9CLOT</name>
<dbReference type="SUPFAM" id="SSF56601">
    <property type="entry name" value="beta-lactamase/transpeptidase-like"/>
    <property type="match status" value="1"/>
</dbReference>
<gene>
    <name evidence="4" type="ORF">D3Z33_00840</name>
</gene>
<keyword evidence="2" id="KW-0472">Membrane</keyword>
<comment type="subcellular location">
    <subcellularLocation>
        <location evidence="1">Membrane</location>
    </subcellularLocation>
</comment>
<proteinExistence type="predicted"/>
<accession>A0A845QTT5</accession>
<dbReference type="Pfam" id="PF00144">
    <property type="entry name" value="Beta-lactamase"/>
    <property type="match status" value="1"/>
</dbReference>
<dbReference type="AlphaFoldDB" id="A0A845QTT5"/>
<dbReference type="Proteomes" id="UP000467132">
    <property type="component" value="Unassembled WGS sequence"/>
</dbReference>
<dbReference type="GO" id="GO:0016020">
    <property type="term" value="C:membrane"/>
    <property type="evidence" value="ECO:0007669"/>
    <property type="project" value="UniProtKB-SubCell"/>
</dbReference>
<dbReference type="GO" id="GO:0016787">
    <property type="term" value="F:hydrolase activity"/>
    <property type="evidence" value="ECO:0007669"/>
    <property type="project" value="UniProtKB-KW"/>
</dbReference>